<evidence type="ECO:0000256" key="7">
    <source>
        <dbReference type="PROSITE-ProRule" id="PRU10141"/>
    </source>
</evidence>
<dbReference type="InterPro" id="IPR008271">
    <property type="entry name" value="Ser/Thr_kinase_AS"/>
</dbReference>
<feature type="transmembrane region" description="Helical" evidence="9">
    <location>
        <begin position="545"/>
        <end position="575"/>
    </location>
</feature>
<evidence type="ECO:0000256" key="8">
    <source>
        <dbReference type="SAM" id="MobiDB-lite"/>
    </source>
</evidence>
<gene>
    <name evidence="11" type="primary">afsK</name>
    <name evidence="11" type="ORF">NCTC11636_02060</name>
</gene>
<protein>
    <recommendedName>
        <fullName evidence="1">non-specific serine/threonine protein kinase</fullName>
        <ecNumber evidence="1">2.7.11.1</ecNumber>
    </recommendedName>
</protein>
<evidence type="ECO:0000256" key="9">
    <source>
        <dbReference type="SAM" id="Phobius"/>
    </source>
</evidence>
<feature type="compositionally biased region" description="Low complexity" evidence="8">
    <location>
        <begin position="404"/>
        <end position="421"/>
    </location>
</feature>
<dbReference type="Gene3D" id="1.10.510.10">
    <property type="entry name" value="Transferase(Phosphotransferase) domain 1"/>
    <property type="match status" value="1"/>
</dbReference>
<sequence>MTHNPDARATTPTALAALRAGTDVGGYRLVRRLGAGGMGVVWEVADASGQRVAMKILHPQIAADPMARRRLDREASVLARVKDSRVARILDIETGDGADGTGVTFVITELIDGPTLQFEVDHEGAYDLSTDVRDLADLAHGLADALSAVHDAGVIHRDLKPSNVMLGAQGPVLIDFGIAQVADDVRLTQTGQVTGTPGFIPPEMLDGDEPSPAVDWYACAGVLLFAVTGRAPFGSGPWQAVFRRVYAGTPELGDLEEQCPALARAFTRALAPSQDSRLAMADLLNVLDEVADGGSGEVALSEALGEEDEAQRDTGTFRGYGITSDTPGATPTPASPTSGAYGYIATASPVRSAETPGPSAPSAGASTGPQAGLPASVPPRSAASAASGPAAATPGSGTIPRSFAPAGAAPARPAPTAQPVAGPAGALGPEPFGPQAGAAGPGVQQRPPQQVPPHQAPQQPMALRPAASQPHAVQPPASQQPMALRPAASQPQVAQRPAPQPQTGAHGVPAFGPGAAGTDGLPTNRGALPDWAAEPQRSPAVVGAVALLLVTISTWVPVWMMIVTTVLVVIVGTVGRAEDARRWRRLQAGQVQSSDNSRMWAAMPWYFLRSLVGTLFAVMPGLMTVLVIIYFWAMDMFNGTGFLGRAMAGIDVYHRTGLFCATLIVIFLLLLWFVPWGATTRRGAARTVLAVLGNGPGRVVGLVGILAAVAAFLLLFILAVLPPVTFHPLYR</sequence>
<evidence type="ECO:0000256" key="5">
    <source>
        <dbReference type="ARBA" id="ARBA00022777"/>
    </source>
</evidence>
<keyword evidence="9" id="KW-0472">Membrane</keyword>
<dbReference type="RefSeq" id="WP_126383033.1">
    <property type="nucleotide sequence ID" value="NZ_LR134350.1"/>
</dbReference>
<dbReference type="GO" id="GO:0005524">
    <property type="term" value="F:ATP binding"/>
    <property type="evidence" value="ECO:0007669"/>
    <property type="project" value="UniProtKB-UniRule"/>
</dbReference>
<keyword evidence="6 7" id="KW-0067">ATP-binding</keyword>
<feature type="transmembrane region" description="Helical" evidence="9">
    <location>
        <begin position="606"/>
        <end position="632"/>
    </location>
</feature>
<dbReference type="Proteomes" id="UP000266895">
    <property type="component" value="Chromosome"/>
</dbReference>
<name>A0A3S4RXQ3_9ACTO</name>
<feature type="compositionally biased region" description="Low complexity" evidence="8">
    <location>
        <begin position="428"/>
        <end position="448"/>
    </location>
</feature>
<dbReference type="EC" id="2.7.11.1" evidence="1"/>
<feature type="binding site" evidence="7">
    <location>
        <position position="55"/>
    </location>
    <ligand>
        <name>ATP</name>
        <dbReference type="ChEBI" id="CHEBI:30616"/>
    </ligand>
</feature>
<organism evidence="11 12">
    <name type="scientific">Actinomyces howellii</name>
    <dbReference type="NCBI Taxonomy" id="52771"/>
    <lineage>
        <taxon>Bacteria</taxon>
        <taxon>Bacillati</taxon>
        <taxon>Actinomycetota</taxon>
        <taxon>Actinomycetes</taxon>
        <taxon>Actinomycetales</taxon>
        <taxon>Actinomycetaceae</taxon>
        <taxon>Actinomyces</taxon>
    </lineage>
</organism>
<feature type="transmembrane region" description="Helical" evidence="9">
    <location>
        <begin position="699"/>
        <end position="721"/>
    </location>
</feature>
<feature type="compositionally biased region" description="Low complexity" evidence="8">
    <location>
        <begin position="374"/>
        <end position="397"/>
    </location>
</feature>
<evidence type="ECO:0000313" key="12">
    <source>
        <dbReference type="Proteomes" id="UP000266895"/>
    </source>
</evidence>
<keyword evidence="2" id="KW-0723">Serine/threonine-protein kinase</keyword>
<dbReference type="InterPro" id="IPR011009">
    <property type="entry name" value="Kinase-like_dom_sf"/>
</dbReference>
<dbReference type="PROSITE" id="PS00107">
    <property type="entry name" value="PROTEIN_KINASE_ATP"/>
    <property type="match status" value="1"/>
</dbReference>
<feature type="compositionally biased region" description="Low complexity" evidence="8">
    <location>
        <begin position="326"/>
        <end position="340"/>
    </location>
</feature>
<dbReference type="InterPro" id="IPR017441">
    <property type="entry name" value="Protein_kinase_ATP_BS"/>
</dbReference>
<dbReference type="CDD" id="cd14014">
    <property type="entry name" value="STKc_PknB_like"/>
    <property type="match status" value="1"/>
</dbReference>
<feature type="domain" description="Protein kinase" evidence="10">
    <location>
        <begin position="27"/>
        <end position="291"/>
    </location>
</feature>
<dbReference type="Gene3D" id="3.30.200.20">
    <property type="entry name" value="Phosphorylase Kinase, domain 1"/>
    <property type="match status" value="1"/>
</dbReference>
<dbReference type="GO" id="GO:0004674">
    <property type="term" value="F:protein serine/threonine kinase activity"/>
    <property type="evidence" value="ECO:0007669"/>
    <property type="project" value="UniProtKB-KW"/>
</dbReference>
<keyword evidence="5 11" id="KW-0418">Kinase</keyword>
<dbReference type="OrthoDB" id="9762169at2"/>
<evidence type="ECO:0000259" key="10">
    <source>
        <dbReference type="PROSITE" id="PS50011"/>
    </source>
</evidence>
<keyword evidence="9" id="KW-0812">Transmembrane</keyword>
<feature type="region of interest" description="Disordered" evidence="8">
    <location>
        <begin position="301"/>
        <end position="531"/>
    </location>
</feature>
<dbReference type="PROSITE" id="PS50011">
    <property type="entry name" value="PROTEIN_KINASE_DOM"/>
    <property type="match status" value="1"/>
</dbReference>
<dbReference type="PANTHER" id="PTHR43289">
    <property type="entry name" value="MITOGEN-ACTIVATED PROTEIN KINASE KINASE KINASE 20-RELATED"/>
    <property type="match status" value="1"/>
</dbReference>
<keyword evidence="3 11" id="KW-0808">Transferase</keyword>
<evidence type="ECO:0000256" key="6">
    <source>
        <dbReference type="ARBA" id="ARBA00022840"/>
    </source>
</evidence>
<evidence type="ECO:0000256" key="2">
    <source>
        <dbReference type="ARBA" id="ARBA00022527"/>
    </source>
</evidence>
<proteinExistence type="predicted"/>
<evidence type="ECO:0000313" key="11">
    <source>
        <dbReference type="EMBL" id="VEG29477.1"/>
    </source>
</evidence>
<keyword evidence="9" id="KW-1133">Transmembrane helix</keyword>
<keyword evidence="4 7" id="KW-0547">Nucleotide-binding</keyword>
<dbReference type="KEGG" id="ahw:NCTC11636_02060"/>
<accession>A0A3S4RXQ3</accession>
<dbReference type="InterPro" id="IPR000719">
    <property type="entry name" value="Prot_kinase_dom"/>
</dbReference>
<dbReference type="AlphaFoldDB" id="A0A3S4RXQ3"/>
<dbReference type="PANTHER" id="PTHR43289:SF6">
    <property type="entry name" value="SERINE_THREONINE-PROTEIN KINASE NEKL-3"/>
    <property type="match status" value="1"/>
</dbReference>
<keyword evidence="12" id="KW-1185">Reference proteome</keyword>
<evidence type="ECO:0000256" key="1">
    <source>
        <dbReference type="ARBA" id="ARBA00012513"/>
    </source>
</evidence>
<dbReference type="PROSITE" id="PS00108">
    <property type="entry name" value="PROTEIN_KINASE_ST"/>
    <property type="match status" value="1"/>
</dbReference>
<feature type="transmembrane region" description="Helical" evidence="9">
    <location>
        <begin position="652"/>
        <end position="678"/>
    </location>
</feature>
<feature type="compositionally biased region" description="Low complexity" evidence="8">
    <location>
        <begin position="486"/>
        <end position="497"/>
    </location>
</feature>
<dbReference type="Pfam" id="PF00069">
    <property type="entry name" value="Pkinase"/>
    <property type="match status" value="1"/>
</dbReference>
<dbReference type="SUPFAM" id="SSF56112">
    <property type="entry name" value="Protein kinase-like (PK-like)"/>
    <property type="match status" value="1"/>
</dbReference>
<evidence type="ECO:0000256" key="4">
    <source>
        <dbReference type="ARBA" id="ARBA00022741"/>
    </source>
</evidence>
<evidence type="ECO:0000256" key="3">
    <source>
        <dbReference type="ARBA" id="ARBA00022679"/>
    </source>
</evidence>
<dbReference type="EMBL" id="LR134350">
    <property type="protein sequence ID" value="VEG29477.1"/>
    <property type="molecule type" value="Genomic_DNA"/>
</dbReference>
<reference evidence="11 12" key="1">
    <citation type="submission" date="2018-12" db="EMBL/GenBank/DDBJ databases">
        <authorList>
            <consortium name="Pathogen Informatics"/>
        </authorList>
    </citation>
    <scope>NUCLEOTIDE SEQUENCE [LARGE SCALE GENOMIC DNA]</scope>
    <source>
        <strain evidence="11 12">NCTC11636</strain>
    </source>
</reference>
<dbReference type="SMART" id="SM00220">
    <property type="entry name" value="S_TKc"/>
    <property type="match status" value="1"/>
</dbReference>